<reference evidence="2 3" key="1">
    <citation type="submission" date="2013-01" db="EMBL/GenBank/DDBJ databases">
        <authorList>
            <person name="Harkins D.M."/>
            <person name="Durkin A.S."/>
            <person name="Brinkac L.M."/>
            <person name="Haft D.H."/>
            <person name="Selengut J.D."/>
            <person name="Sanka R."/>
            <person name="DePew J."/>
            <person name="Purushe J."/>
            <person name="Hospenthal D.R."/>
            <person name="Murray C.K."/>
            <person name="Pimentel G."/>
            <person name="Wasfy M."/>
            <person name="Vinetz J.M."/>
            <person name="Sutton G.G."/>
            <person name="Nierman W.C."/>
            <person name="Fouts D.E."/>
        </authorList>
    </citation>
    <scope>NUCLEOTIDE SEQUENCE [LARGE SCALE GENOMIC DNA]</scope>
    <source>
        <strain evidence="2 3">2006001855</strain>
    </source>
</reference>
<dbReference type="Gene3D" id="3.90.226.10">
    <property type="entry name" value="2-enoyl-CoA Hydratase, Chain A, domain 1"/>
    <property type="match status" value="1"/>
</dbReference>
<dbReference type="EMBL" id="AFJM02000042">
    <property type="protein sequence ID" value="EMM72262.1"/>
    <property type="molecule type" value="Genomic_DNA"/>
</dbReference>
<name>M6FMA8_9LEPT</name>
<evidence type="ECO:0000256" key="1">
    <source>
        <dbReference type="ARBA" id="ARBA00005254"/>
    </source>
</evidence>
<evidence type="ECO:0000313" key="2">
    <source>
        <dbReference type="EMBL" id="EMM72262.1"/>
    </source>
</evidence>
<protein>
    <submittedName>
        <fullName evidence="2">Enoyl-CoA hydratase/isomerase family protein</fullName>
    </submittedName>
</protein>
<dbReference type="PANTHER" id="PTHR43802:SF1">
    <property type="entry name" value="IP11341P-RELATED"/>
    <property type="match status" value="1"/>
</dbReference>
<dbReference type="InterPro" id="IPR029045">
    <property type="entry name" value="ClpP/crotonase-like_dom_sf"/>
</dbReference>
<keyword evidence="2" id="KW-0413">Isomerase</keyword>
<dbReference type="Pfam" id="PF00378">
    <property type="entry name" value="ECH_1"/>
    <property type="match status" value="1"/>
</dbReference>
<comment type="caution">
    <text evidence="2">The sequence shown here is derived from an EMBL/GenBank/DDBJ whole genome shotgun (WGS) entry which is preliminary data.</text>
</comment>
<comment type="similarity">
    <text evidence="1">Belongs to the enoyl-CoA hydratase/isomerase family.</text>
</comment>
<dbReference type="InterPro" id="IPR001753">
    <property type="entry name" value="Enoyl-CoA_hydra/iso"/>
</dbReference>
<dbReference type="PANTHER" id="PTHR43802">
    <property type="entry name" value="ENOYL-COA HYDRATASE"/>
    <property type="match status" value="1"/>
</dbReference>
<dbReference type="CDD" id="cd06558">
    <property type="entry name" value="crotonase-like"/>
    <property type="match status" value="1"/>
</dbReference>
<dbReference type="GO" id="GO:0016853">
    <property type="term" value="F:isomerase activity"/>
    <property type="evidence" value="ECO:0007669"/>
    <property type="project" value="UniProtKB-KW"/>
</dbReference>
<accession>M6FMA8</accession>
<evidence type="ECO:0000313" key="3">
    <source>
        <dbReference type="Proteomes" id="UP000012101"/>
    </source>
</evidence>
<gene>
    <name evidence="2" type="ORF">LEP1GSC038_3865</name>
</gene>
<proteinExistence type="inferred from homology"/>
<dbReference type="AlphaFoldDB" id="M6FMA8"/>
<organism evidence="2 3">
    <name type="scientific">Leptospira weilii str. 2006001855</name>
    <dbReference type="NCBI Taxonomy" id="996804"/>
    <lineage>
        <taxon>Bacteria</taxon>
        <taxon>Pseudomonadati</taxon>
        <taxon>Spirochaetota</taxon>
        <taxon>Spirochaetia</taxon>
        <taxon>Leptospirales</taxon>
        <taxon>Leptospiraceae</taxon>
        <taxon>Leptospira</taxon>
    </lineage>
</organism>
<dbReference type="SUPFAM" id="SSF52096">
    <property type="entry name" value="ClpP/crotonase"/>
    <property type="match status" value="1"/>
</dbReference>
<sequence>MHFYLSSKGSNMKYQFLLTEQRDKVLIVTLNRPEKSNALNVQIRDELEDVFNTNAKNDTVKAILLNSSGKNFSSGYDLEEVVQTKLESFRHRILEYHYAVYSFPKPVVTILRGFASAGGFDLALCGDYIISEKRAILFRPEIRFGGPPLVTTLARKIGPSKALSLTLKGDPIRSSQALSLGIIDEIYEGEDILQHAFQIASKLSQWDFNMLSVLKGIANNYFMGNLYENLKNEFYEFAAVLKDPEFYQKVLNYSETIRQ</sequence>
<dbReference type="Proteomes" id="UP000012101">
    <property type="component" value="Unassembled WGS sequence"/>
</dbReference>